<dbReference type="Proteomes" id="UP000000663">
    <property type="component" value="Chromosome"/>
</dbReference>
<feature type="region of interest" description="Disordered" evidence="1">
    <location>
        <begin position="1"/>
        <end position="25"/>
    </location>
</feature>
<evidence type="ECO:0000256" key="1">
    <source>
        <dbReference type="SAM" id="MobiDB-lite"/>
    </source>
</evidence>
<protein>
    <submittedName>
        <fullName evidence="2">Uncharacterized protein</fullName>
    </submittedName>
</protein>
<dbReference type="EMBL" id="AM114193">
    <property type="protein sequence ID" value="CAJ35757.1"/>
    <property type="molecule type" value="Genomic_DNA"/>
</dbReference>
<dbReference type="KEGG" id="rci:RCIA14"/>
<sequence length="71" mass="7546">MHPQGLTVSSALRATSLSPDHRTGPRPFRCCDIATTLAVCPLQAFVCPGGGGTFLTLKERQPSLLSHSIKI</sequence>
<gene>
    <name evidence="2" type="ORF">RCIA14</name>
</gene>
<dbReference type="AlphaFoldDB" id="Q0W786"/>
<proteinExistence type="predicted"/>
<keyword evidence="3" id="KW-1185">Reference proteome</keyword>
<feature type="compositionally biased region" description="Polar residues" evidence="1">
    <location>
        <begin position="1"/>
        <end position="18"/>
    </location>
</feature>
<organism evidence="2 3">
    <name type="scientific">Methanocella arvoryzae (strain DSM 22066 / NBRC 105507 / MRE50)</name>
    <dbReference type="NCBI Taxonomy" id="351160"/>
    <lineage>
        <taxon>Archaea</taxon>
        <taxon>Methanobacteriati</taxon>
        <taxon>Methanobacteriota</taxon>
        <taxon>Stenosarchaea group</taxon>
        <taxon>Methanomicrobia</taxon>
        <taxon>Methanocellales</taxon>
        <taxon>Methanocellaceae</taxon>
        <taxon>Methanocella</taxon>
    </lineage>
</organism>
<name>Q0W786_METAR</name>
<evidence type="ECO:0000313" key="3">
    <source>
        <dbReference type="Proteomes" id="UP000000663"/>
    </source>
</evidence>
<evidence type="ECO:0000313" key="2">
    <source>
        <dbReference type="EMBL" id="CAJ35757.1"/>
    </source>
</evidence>
<reference evidence="2 3" key="1">
    <citation type="journal article" date="2006" name="Science">
        <title>Genome of rice cluster I archaea -- the key methane producers in the rice rhizosphere.</title>
        <authorList>
            <person name="Erkel C."/>
            <person name="Kube M."/>
            <person name="Reinhardt R."/>
            <person name="Liesack W."/>
        </authorList>
    </citation>
    <scope>NUCLEOTIDE SEQUENCE [LARGE SCALE GENOMIC DNA]</scope>
    <source>
        <strain evidence="3">DSM 22066 / NBRC 105507 / MRE50</strain>
    </source>
</reference>
<accession>Q0W786</accession>